<dbReference type="STRING" id="1423724.FC32_GL000585"/>
<reference evidence="9 10" key="1">
    <citation type="journal article" date="2015" name="Genome Announc.">
        <title>Expanding the biotechnology potential of lactobacilli through comparative genomics of 213 strains and associated genera.</title>
        <authorList>
            <person name="Sun Z."/>
            <person name="Harris H.M."/>
            <person name="McCann A."/>
            <person name="Guo C."/>
            <person name="Argimon S."/>
            <person name="Zhang W."/>
            <person name="Yang X."/>
            <person name="Jeffery I.B."/>
            <person name="Cooney J.C."/>
            <person name="Kagawa T.F."/>
            <person name="Liu W."/>
            <person name="Song Y."/>
            <person name="Salvetti E."/>
            <person name="Wrobel A."/>
            <person name="Rasinkangas P."/>
            <person name="Parkhill J."/>
            <person name="Rea M.C."/>
            <person name="O'Sullivan O."/>
            <person name="Ritari J."/>
            <person name="Douillard F.P."/>
            <person name="Paul Ross R."/>
            <person name="Yang R."/>
            <person name="Briner A.E."/>
            <person name="Felis G.E."/>
            <person name="de Vos W.M."/>
            <person name="Barrangou R."/>
            <person name="Klaenhammer T.R."/>
            <person name="Caufield P.W."/>
            <person name="Cui Y."/>
            <person name="Zhang H."/>
            <person name="O'Toole P.W."/>
        </authorList>
    </citation>
    <scope>NUCLEOTIDE SEQUENCE [LARGE SCALE GENOMIC DNA]</scope>
    <source>
        <strain evidence="9 10">DSM 16634</strain>
    </source>
</reference>
<comment type="caution">
    <text evidence="9">The sequence shown here is derived from an EMBL/GenBank/DDBJ whole genome shotgun (WGS) entry which is preliminary data.</text>
</comment>
<dbReference type="SUPFAM" id="SSF55681">
    <property type="entry name" value="Class II aaRS and biotin synthetases"/>
    <property type="match status" value="1"/>
</dbReference>
<keyword evidence="4 9" id="KW-0436">Ligase</keyword>
<dbReference type="GO" id="GO:0005524">
    <property type="term" value="F:ATP binding"/>
    <property type="evidence" value="ECO:0007669"/>
    <property type="project" value="UniProtKB-KW"/>
</dbReference>
<evidence type="ECO:0000256" key="6">
    <source>
        <dbReference type="ARBA" id="ARBA00022840"/>
    </source>
</evidence>
<comment type="catalytic activity">
    <reaction evidence="7">
        <text>L-lysyl-[lipoyl-carrier protein] + (R)-lipoate + ATP = N(6)-[(R)-lipoyl]-L-lysyl-[lipoyl-carrier protein] + AMP + diphosphate + H(+)</text>
        <dbReference type="Rhea" id="RHEA:49288"/>
        <dbReference type="Rhea" id="RHEA-COMP:10500"/>
        <dbReference type="Rhea" id="RHEA-COMP:10502"/>
        <dbReference type="ChEBI" id="CHEBI:15378"/>
        <dbReference type="ChEBI" id="CHEBI:29969"/>
        <dbReference type="ChEBI" id="CHEBI:30616"/>
        <dbReference type="ChEBI" id="CHEBI:33019"/>
        <dbReference type="ChEBI" id="CHEBI:83088"/>
        <dbReference type="ChEBI" id="CHEBI:83099"/>
        <dbReference type="ChEBI" id="CHEBI:456215"/>
        <dbReference type="EC" id="6.3.1.20"/>
    </reaction>
</comment>
<proteinExistence type="predicted"/>
<dbReference type="GO" id="GO:0009249">
    <property type="term" value="P:protein lipoylation"/>
    <property type="evidence" value="ECO:0007669"/>
    <property type="project" value="InterPro"/>
</dbReference>
<comment type="pathway">
    <text evidence="2">Protein modification; protein lipoylation via exogenous pathway; protein N(6)-(lipoyl)lysine from lipoate: step 1/2.</text>
</comment>
<dbReference type="PROSITE" id="PS51733">
    <property type="entry name" value="BPL_LPL_CATALYTIC"/>
    <property type="match status" value="1"/>
</dbReference>
<keyword evidence="10" id="KW-1185">Reference proteome</keyword>
<name>A0A0R1TPN7_9LACO</name>
<dbReference type="SUPFAM" id="SSF82649">
    <property type="entry name" value="SufE/NifU"/>
    <property type="match status" value="1"/>
</dbReference>
<evidence type="ECO:0000256" key="2">
    <source>
        <dbReference type="ARBA" id="ARBA00005124"/>
    </source>
</evidence>
<dbReference type="InterPro" id="IPR045864">
    <property type="entry name" value="aa-tRNA-synth_II/BPL/LPL"/>
</dbReference>
<dbReference type="GO" id="GO:0005737">
    <property type="term" value="C:cytoplasm"/>
    <property type="evidence" value="ECO:0007669"/>
    <property type="project" value="TreeGrafter"/>
</dbReference>
<evidence type="ECO:0000256" key="5">
    <source>
        <dbReference type="ARBA" id="ARBA00022741"/>
    </source>
</evidence>
<dbReference type="eggNOG" id="COG0095">
    <property type="taxonomic scope" value="Bacteria"/>
</dbReference>
<organism evidence="9 10">
    <name type="scientific">Ligilactobacillus apodemi DSM 16634 = JCM 16172</name>
    <dbReference type="NCBI Taxonomy" id="1423724"/>
    <lineage>
        <taxon>Bacteria</taxon>
        <taxon>Bacillati</taxon>
        <taxon>Bacillota</taxon>
        <taxon>Bacilli</taxon>
        <taxon>Lactobacillales</taxon>
        <taxon>Lactobacillaceae</taxon>
        <taxon>Ligilactobacillus</taxon>
    </lineage>
</organism>
<dbReference type="InterPro" id="IPR019491">
    <property type="entry name" value="Lipoate_protein_ligase_C"/>
</dbReference>
<keyword evidence="6" id="KW-0067">ATP-binding</keyword>
<dbReference type="Pfam" id="PF21948">
    <property type="entry name" value="LplA-B_cat"/>
    <property type="match status" value="1"/>
</dbReference>
<dbReference type="UniPathway" id="UPA00537">
    <property type="reaction ID" value="UER00594"/>
</dbReference>
<dbReference type="Proteomes" id="UP000051324">
    <property type="component" value="Unassembled WGS sequence"/>
</dbReference>
<dbReference type="InterPro" id="IPR004143">
    <property type="entry name" value="BPL_LPL_catalytic"/>
</dbReference>
<evidence type="ECO:0000256" key="4">
    <source>
        <dbReference type="ARBA" id="ARBA00022598"/>
    </source>
</evidence>
<dbReference type="CDD" id="cd16443">
    <property type="entry name" value="LplA"/>
    <property type="match status" value="1"/>
</dbReference>
<evidence type="ECO:0000256" key="1">
    <source>
        <dbReference type="ARBA" id="ARBA00005085"/>
    </source>
</evidence>
<dbReference type="EMBL" id="AZFT01000053">
    <property type="protein sequence ID" value="KRL83335.1"/>
    <property type="molecule type" value="Genomic_DNA"/>
</dbReference>
<evidence type="ECO:0000256" key="7">
    <source>
        <dbReference type="ARBA" id="ARBA00048037"/>
    </source>
</evidence>
<protein>
    <recommendedName>
        <fullName evidence="3">lipoate--protein ligase</fullName>
        <ecNumber evidence="3">6.3.1.20</ecNumber>
    </recommendedName>
</protein>
<keyword evidence="5" id="KW-0547">Nucleotide-binding</keyword>
<dbReference type="Pfam" id="PF10437">
    <property type="entry name" value="Lip_prot_lig_C"/>
    <property type="match status" value="1"/>
</dbReference>
<dbReference type="GO" id="GO:0016979">
    <property type="term" value="F:lipoate-protein ligase activity"/>
    <property type="evidence" value="ECO:0007669"/>
    <property type="project" value="UniProtKB-EC"/>
</dbReference>
<comment type="pathway">
    <text evidence="1">Protein modification; protein lipoylation via exogenous pathway; protein N(6)-(lipoyl)lysine from lipoate: step 2/2.</text>
</comment>
<dbReference type="Gene3D" id="3.30.930.10">
    <property type="entry name" value="Bira Bifunctional Protein, Domain 2"/>
    <property type="match status" value="1"/>
</dbReference>
<dbReference type="NCBIfam" id="TIGR00545">
    <property type="entry name" value="lipoyltrans"/>
    <property type="match status" value="1"/>
</dbReference>
<dbReference type="PANTHER" id="PTHR12561">
    <property type="entry name" value="LIPOATE-PROTEIN LIGASE"/>
    <property type="match status" value="1"/>
</dbReference>
<evidence type="ECO:0000259" key="8">
    <source>
        <dbReference type="PROSITE" id="PS51733"/>
    </source>
</evidence>
<dbReference type="Gene3D" id="3.30.390.50">
    <property type="entry name" value="CO dehydrogenase flavoprotein, C-terminal domain"/>
    <property type="match status" value="1"/>
</dbReference>
<dbReference type="FunFam" id="3.30.930.10:FF:000072">
    <property type="entry name" value="Lipoate--protein ligase"/>
    <property type="match status" value="1"/>
</dbReference>
<feature type="domain" description="BPL/LPL catalytic" evidence="8">
    <location>
        <begin position="28"/>
        <end position="219"/>
    </location>
</feature>
<dbReference type="AlphaFoldDB" id="A0A0R1TPN7"/>
<gene>
    <name evidence="9" type="ORF">FC32_GL000585</name>
</gene>
<evidence type="ECO:0000313" key="10">
    <source>
        <dbReference type="Proteomes" id="UP000051324"/>
    </source>
</evidence>
<dbReference type="InterPro" id="IPR004562">
    <property type="entry name" value="LipoylTrfase_LipoateP_Ligase"/>
</dbReference>
<sequence length="341" mass="38796">MKMQYVVMPSNDIRTNLATEQYLMNSGKLKAPFMLFYIEGPCIIVGRNQNTLEEINQKYCEEHGITVTRRLSGGGAMYQDLGNLCFSFVVPAKDQEFGDFKTLVAPVVEALHEMGATGAEVTGRNDIVIDGKKFSGNAMYTKGDKTFSHGTLMFDVDTGAVENALKVPKDKIESKGIKSVRSRVTNIKPYLAESYQKLDTFSFRDELIKKIWKVDDLEQLKEFEYKLDETDQAEIAKIEQELYKNWDWVYGRSPEFTVQRRRHFDGGTIDARFLIENGKIAEVTIYGDFFGKKDVAELQTALKGQKYAPEVIRQVLSQFELNEYFVGLDATEVTELLALQQ</sequence>
<dbReference type="PANTHER" id="PTHR12561:SF3">
    <property type="entry name" value="LIPOYLTRANSFERASE 1, MITOCHONDRIAL"/>
    <property type="match status" value="1"/>
</dbReference>
<evidence type="ECO:0000256" key="3">
    <source>
        <dbReference type="ARBA" id="ARBA00012367"/>
    </source>
</evidence>
<accession>A0A0R1TPN7</accession>
<dbReference type="PATRIC" id="fig|1423724.4.peg.621"/>
<dbReference type="GO" id="GO:0017118">
    <property type="term" value="F:lipoyltransferase activity"/>
    <property type="evidence" value="ECO:0007669"/>
    <property type="project" value="TreeGrafter"/>
</dbReference>
<evidence type="ECO:0000313" key="9">
    <source>
        <dbReference type="EMBL" id="KRL83335.1"/>
    </source>
</evidence>
<dbReference type="EC" id="6.3.1.20" evidence="3"/>